<dbReference type="OrthoDB" id="3419692at2759"/>
<reference evidence="2" key="1">
    <citation type="submission" date="2021-03" db="EMBL/GenBank/DDBJ databases">
        <title>Draft genome sequence of rust myrtle Austropuccinia psidii MF-1, a brazilian biotype.</title>
        <authorList>
            <person name="Quecine M.C."/>
            <person name="Pachon D.M.R."/>
            <person name="Bonatelli M.L."/>
            <person name="Correr F.H."/>
            <person name="Franceschini L.M."/>
            <person name="Leite T.F."/>
            <person name="Margarido G.R.A."/>
            <person name="Almeida C.A."/>
            <person name="Ferrarezi J.A."/>
            <person name="Labate C.A."/>
        </authorList>
    </citation>
    <scope>NUCLEOTIDE SEQUENCE</scope>
    <source>
        <strain evidence="2">MF-1</strain>
    </source>
</reference>
<protein>
    <submittedName>
        <fullName evidence="2">Uncharacterized protein</fullName>
    </submittedName>
</protein>
<sequence>MEEEESDGTEGVPAFVGASQGTGGPALAQFNQPFSHQSEPSLFTIMKHITQIMANIQEFSSSEASRPPSMKAPECFYGTQTFKVRGFLQSFQFIFHNVQAHFSEERKKFLYATLFLIGRAA</sequence>
<accession>A0A9Q3J2N0</accession>
<evidence type="ECO:0000313" key="2">
    <source>
        <dbReference type="EMBL" id="MBW0555060.1"/>
    </source>
</evidence>
<comment type="caution">
    <text evidence="2">The sequence shown here is derived from an EMBL/GenBank/DDBJ whole genome shotgun (WGS) entry which is preliminary data.</text>
</comment>
<feature type="region of interest" description="Disordered" evidence="1">
    <location>
        <begin position="1"/>
        <end position="31"/>
    </location>
</feature>
<evidence type="ECO:0000313" key="3">
    <source>
        <dbReference type="Proteomes" id="UP000765509"/>
    </source>
</evidence>
<organism evidence="2 3">
    <name type="scientific">Austropuccinia psidii MF-1</name>
    <dbReference type="NCBI Taxonomy" id="1389203"/>
    <lineage>
        <taxon>Eukaryota</taxon>
        <taxon>Fungi</taxon>
        <taxon>Dikarya</taxon>
        <taxon>Basidiomycota</taxon>
        <taxon>Pucciniomycotina</taxon>
        <taxon>Pucciniomycetes</taxon>
        <taxon>Pucciniales</taxon>
        <taxon>Sphaerophragmiaceae</taxon>
        <taxon>Austropuccinia</taxon>
    </lineage>
</organism>
<evidence type="ECO:0000256" key="1">
    <source>
        <dbReference type="SAM" id="MobiDB-lite"/>
    </source>
</evidence>
<keyword evidence="3" id="KW-1185">Reference proteome</keyword>
<proteinExistence type="predicted"/>
<name>A0A9Q3J2N0_9BASI</name>
<dbReference type="EMBL" id="AVOT02061924">
    <property type="protein sequence ID" value="MBW0555060.1"/>
    <property type="molecule type" value="Genomic_DNA"/>
</dbReference>
<gene>
    <name evidence="2" type="ORF">O181_094775</name>
</gene>
<dbReference type="Proteomes" id="UP000765509">
    <property type="component" value="Unassembled WGS sequence"/>
</dbReference>
<dbReference type="AlphaFoldDB" id="A0A9Q3J2N0"/>